<evidence type="ECO:0000313" key="3">
    <source>
        <dbReference type="Proteomes" id="UP000507222"/>
    </source>
</evidence>
<sequence length="81" mass="9400">MLTLITINHSSMFAILNAIWYLCKFQNHELHCCVEFLLNVRVKRAKNRGTNRKVYGQLSNSVQPLNAHNHAMLPPKRAKKQ</sequence>
<evidence type="ECO:0000313" key="1">
    <source>
        <dbReference type="EMBL" id="CAB4264203.1"/>
    </source>
</evidence>
<proteinExistence type="predicted"/>
<reference evidence="2 3" key="2">
    <citation type="submission" date="2020-05" db="EMBL/GenBank/DDBJ databases">
        <authorList>
            <person name="Campoy J."/>
            <person name="Schneeberger K."/>
            <person name="Spophaly S."/>
        </authorList>
    </citation>
    <scope>NUCLEOTIDE SEQUENCE [LARGE SCALE GENOMIC DNA]</scope>
    <source>
        <strain evidence="2">PruArmRojPasFocal</strain>
    </source>
</reference>
<dbReference type="Proteomes" id="UP000507222">
    <property type="component" value="Unassembled WGS sequence"/>
</dbReference>
<dbReference type="Proteomes" id="UP000507245">
    <property type="component" value="Unassembled WGS sequence"/>
</dbReference>
<evidence type="ECO:0000313" key="2">
    <source>
        <dbReference type="EMBL" id="CAB4294774.1"/>
    </source>
</evidence>
<organism evidence="2 4">
    <name type="scientific">Prunus armeniaca</name>
    <name type="common">Apricot</name>
    <name type="synonym">Armeniaca vulgaris</name>
    <dbReference type="NCBI Taxonomy" id="36596"/>
    <lineage>
        <taxon>Eukaryota</taxon>
        <taxon>Viridiplantae</taxon>
        <taxon>Streptophyta</taxon>
        <taxon>Embryophyta</taxon>
        <taxon>Tracheophyta</taxon>
        <taxon>Spermatophyta</taxon>
        <taxon>Magnoliopsida</taxon>
        <taxon>eudicotyledons</taxon>
        <taxon>Gunneridae</taxon>
        <taxon>Pentapetalae</taxon>
        <taxon>rosids</taxon>
        <taxon>fabids</taxon>
        <taxon>Rosales</taxon>
        <taxon>Rosaceae</taxon>
        <taxon>Amygdaloideae</taxon>
        <taxon>Amygdaleae</taxon>
        <taxon>Prunus</taxon>
    </lineage>
</organism>
<dbReference type="AlphaFoldDB" id="A0A6J5W559"/>
<dbReference type="EMBL" id="CAEKKB010000001">
    <property type="protein sequence ID" value="CAB4294774.1"/>
    <property type="molecule type" value="Genomic_DNA"/>
</dbReference>
<reference evidence="4" key="1">
    <citation type="journal article" date="2020" name="Genome Biol.">
        <title>Gamete binning: chromosome-level and haplotype-resolved genome assembly enabled by high-throughput single-cell sequencing of gamete genomes.</title>
        <authorList>
            <person name="Campoy J.A."/>
            <person name="Sun H."/>
            <person name="Goel M."/>
            <person name="Jiao W.-B."/>
            <person name="Folz-Donahue K."/>
            <person name="Wang N."/>
            <person name="Rubio M."/>
            <person name="Liu C."/>
            <person name="Kukat C."/>
            <person name="Ruiz D."/>
            <person name="Huettel B."/>
            <person name="Schneeberger K."/>
        </authorList>
    </citation>
    <scope>NUCLEOTIDE SEQUENCE [LARGE SCALE GENOMIC DNA]</scope>
    <source>
        <strain evidence="4">cv. Rojo Pasion</strain>
    </source>
</reference>
<name>A0A6J5W559_PRUAR</name>
<gene>
    <name evidence="1" type="ORF">CURHAP_LOCUS5852</name>
    <name evidence="2" type="ORF">ORAREDHAP_LOCUS5827</name>
</gene>
<keyword evidence="4" id="KW-1185">Reference proteome</keyword>
<dbReference type="EMBL" id="CAEKDK010000001">
    <property type="protein sequence ID" value="CAB4264203.1"/>
    <property type="molecule type" value="Genomic_DNA"/>
</dbReference>
<evidence type="ECO:0000313" key="4">
    <source>
        <dbReference type="Proteomes" id="UP000507245"/>
    </source>
</evidence>
<accession>A0A6J5W559</accession>
<protein>
    <submittedName>
        <fullName evidence="2">Uncharacterized protein</fullName>
    </submittedName>
</protein>